<name>A0A8H3IBD9_9LECA</name>
<dbReference type="GO" id="GO:0005634">
    <property type="term" value="C:nucleus"/>
    <property type="evidence" value="ECO:0007669"/>
    <property type="project" value="InterPro"/>
</dbReference>
<dbReference type="OrthoDB" id="1884855at2759"/>
<evidence type="ECO:0000256" key="10">
    <source>
        <dbReference type="SAM" id="MobiDB-lite"/>
    </source>
</evidence>
<organism evidence="11 12">
    <name type="scientific">Gomphillus americanus</name>
    <dbReference type="NCBI Taxonomy" id="1940652"/>
    <lineage>
        <taxon>Eukaryota</taxon>
        <taxon>Fungi</taxon>
        <taxon>Dikarya</taxon>
        <taxon>Ascomycota</taxon>
        <taxon>Pezizomycotina</taxon>
        <taxon>Lecanoromycetes</taxon>
        <taxon>OSLEUM clade</taxon>
        <taxon>Ostropomycetidae</taxon>
        <taxon>Ostropales</taxon>
        <taxon>Graphidaceae</taxon>
        <taxon>Gomphilloideae</taxon>
        <taxon>Gomphillus</taxon>
    </lineage>
</organism>
<protein>
    <submittedName>
        <fullName evidence="11">Uncharacterized protein</fullName>
    </submittedName>
</protein>
<comment type="similarity">
    <text evidence="2">Belongs to the mis12 family.</text>
</comment>
<keyword evidence="8" id="KW-0131">Cell cycle</keyword>
<feature type="region of interest" description="Disordered" evidence="10">
    <location>
        <begin position="310"/>
        <end position="340"/>
    </location>
</feature>
<keyword evidence="3" id="KW-0158">Chromosome</keyword>
<feature type="region of interest" description="Disordered" evidence="10">
    <location>
        <begin position="57"/>
        <end position="84"/>
    </location>
</feature>
<keyword evidence="9" id="KW-0137">Centromere</keyword>
<evidence type="ECO:0000256" key="7">
    <source>
        <dbReference type="ARBA" id="ARBA00023054"/>
    </source>
</evidence>
<evidence type="ECO:0000313" key="12">
    <source>
        <dbReference type="Proteomes" id="UP000664169"/>
    </source>
</evidence>
<dbReference type="Pfam" id="PF05859">
    <property type="entry name" value="Mis12"/>
    <property type="match status" value="1"/>
</dbReference>
<dbReference type="GO" id="GO:0051301">
    <property type="term" value="P:cell division"/>
    <property type="evidence" value="ECO:0007669"/>
    <property type="project" value="UniProtKB-KW"/>
</dbReference>
<evidence type="ECO:0000256" key="8">
    <source>
        <dbReference type="ARBA" id="ARBA00023306"/>
    </source>
</evidence>
<evidence type="ECO:0000313" key="11">
    <source>
        <dbReference type="EMBL" id="CAF9914515.1"/>
    </source>
</evidence>
<reference evidence="11" key="1">
    <citation type="submission" date="2021-03" db="EMBL/GenBank/DDBJ databases">
        <authorList>
            <person name="Tagirdzhanova G."/>
        </authorList>
    </citation>
    <scope>NUCLEOTIDE SEQUENCE</scope>
</reference>
<proteinExistence type="inferred from homology"/>
<dbReference type="InterPro" id="IPR008685">
    <property type="entry name" value="Centromere_Mis12"/>
</dbReference>
<keyword evidence="4" id="KW-0132">Cell division</keyword>
<dbReference type="EMBL" id="CAJPDQ010000009">
    <property type="protein sequence ID" value="CAF9914515.1"/>
    <property type="molecule type" value="Genomic_DNA"/>
</dbReference>
<feature type="compositionally biased region" description="Low complexity" evidence="10">
    <location>
        <begin position="62"/>
        <end position="83"/>
    </location>
</feature>
<evidence type="ECO:0000256" key="3">
    <source>
        <dbReference type="ARBA" id="ARBA00022454"/>
    </source>
</evidence>
<comment type="subcellular location">
    <subcellularLocation>
        <location evidence="1">Chromosome</location>
        <location evidence="1">Centromere</location>
        <location evidence="1">Kinetochore</location>
    </subcellularLocation>
</comment>
<gene>
    <name evidence="11" type="ORF">GOMPHAMPRED_008180</name>
</gene>
<dbReference type="GO" id="GO:0051382">
    <property type="term" value="P:kinetochore assembly"/>
    <property type="evidence" value="ECO:0007669"/>
    <property type="project" value="TreeGrafter"/>
</dbReference>
<keyword evidence="6" id="KW-0995">Kinetochore</keyword>
<keyword evidence="5" id="KW-0498">Mitosis</keyword>
<dbReference type="GO" id="GO:0000444">
    <property type="term" value="C:MIS12/MIND type complex"/>
    <property type="evidence" value="ECO:0007669"/>
    <property type="project" value="TreeGrafter"/>
</dbReference>
<dbReference type="GO" id="GO:0000070">
    <property type="term" value="P:mitotic sister chromatid segregation"/>
    <property type="evidence" value="ECO:0007669"/>
    <property type="project" value="TreeGrafter"/>
</dbReference>
<comment type="caution">
    <text evidence="11">The sequence shown here is derived from an EMBL/GenBank/DDBJ whole genome shotgun (WGS) entry which is preliminary data.</text>
</comment>
<evidence type="ECO:0000256" key="1">
    <source>
        <dbReference type="ARBA" id="ARBA00004629"/>
    </source>
</evidence>
<dbReference type="PANTHER" id="PTHR14527:SF2">
    <property type="entry name" value="PROTEIN MIS12 HOMOLOG"/>
    <property type="match status" value="1"/>
</dbReference>
<feature type="compositionally biased region" description="Acidic residues" evidence="10">
    <location>
        <begin position="320"/>
        <end position="340"/>
    </location>
</feature>
<keyword evidence="12" id="KW-1185">Reference proteome</keyword>
<evidence type="ECO:0000256" key="5">
    <source>
        <dbReference type="ARBA" id="ARBA00022776"/>
    </source>
</evidence>
<sequence>MAQDRSTTDAILTEHFQYTPLSVIDDIINSINTIIYKALTALESGLLSQTPKNLGYTDIKPIRNNNNNKPTTQQQSSSTTTRPAAEVARAEIENGVHALETLLEAAVDKNFDIFELFALQNIFAIRPDVESFVRLAHYEGLQWPVVDGAAGNDDDSSVTLERVGRLRRSLRAERELGLALEKENKAMDTVLVQLRALTAKDGGLGVVLDNGSKQGVQPLVTTAQFSTSQMPGLQTLLVDLRAKMALLPATAEELRKRNIARATSEEERRRYVESVAKRAVRENLGSDVSGERELGPMRSMAEVEALEALIHGIVEKGSDGDDDDDDDDEEEEEDDDDGVD</sequence>
<evidence type="ECO:0000256" key="9">
    <source>
        <dbReference type="ARBA" id="ARBA00023328"/>
    </source>
</evidence>
<evidence type="ECO:0000256" key="4">
    <source>
        <dbReference type="ARBA" id="ARBA00022618"/>
    </source>
</evidence>
<dbReference type="Proteomes" id="UP000664169">
    <property type="component" value="Unassembled WGS sequence"/>
</dbReference>
<evidence type="ECO:0000256" key="6">
    <source>
        <dbReference type="ARBA" id="ARBA00022838"/>
    </source>
</evidence>
<keyword evidence="7" id="KW-0175">Coiled coil</keyword>
<dbReference type="AlphaFoldDB" id="A0A8H3IBD9"/>
<dbReference type="PANTHER" id="PTHR14527">
    <property type="entry name" value="PROTEIN MIS12 HOMOLOG"/>
    <property type="match status" value="1"/>
</dbReference>
<accession>A0A8H3IBD9</accession>
<evidence type="ECO:0000256" key="2">
    <source>
        <dbReference type="ARBA" id="ARBA00008643"/>
    </source>
</evidence>